<keyword evidence="3 5" id="KW-1133">Transmembrane helix</keyword>
<feature type="transmembrane region" description="Helical" evidence="5">
    <location>
        <begin position="154"/>
        <end position="174"/>
    </location>
</feature>
<dbReference type="EMBL" id="AAMGJA010000002">
    <property type="protein sequence ID" value="EDH0938080.1"/>
    <property type="molecule type" value="Genomic_DNA"/>
</dbReference>
<dbReference type="PANTHER" id="PTHR42038:SF2">
    <property type="entry name" value="TERPENE CYCLASE AUSL"/>
    <property type="match status" value="1"/>
</dbReference>
<dbReference type="InterPro" id="IPR039020">
    <property type="entry name" value="PaxB-like"/>
</dbReference>
<dbReference type="GO" id="GO:0016020">
    <property type="term" value="C:membrane"/>
    <property type="evidence" value="ECO:0007669"/>
    <property type="project" value="UniProtKB-SubCell"/>
</dbReference>
<feature type="transmembrane region" description="Helical" evidence="5">
    <location>
        <begin position="62"/>
        <end position="84"/>
    </location>
</feature>
<feature type="transmembrane region" description="Helical" evidence="5">
    <location>
        <begin position="6"/>
        <end position="22"/>
    </location>
</feature>
<feature type="transmembrane region" description="Helical" evidence="5">
    <location>
        <begin position="96"/>
        <end position="119"/>
    </location>
</feature>
<feature type="transmembrane region" description="Helical" evidence="5">
    <location>
        <begin position="125"/>
        <end position="145"/>
    </location>
</feature>
<keyword evidence="2 5" id="KW-0812">Transmembrane</keyword>
<comment type="subcellular location">
    <subcellularLocation>
        <location evidence="1">Membrane</location>
        <topology evidence="1">Multi-pass membrane protein</topology>
    </subcellularLocation>
</comment>
<feature type="transmembrane region" description="Helical" evidence="5">
    <location>
        <begin position="180"/>
        <end position="200"/>
    </location>
</feature>
<accession>A0A5M3EJT2</accession>
<reference evidence="6" key="1">
    <citation type="submission" date="2019-10" db="EMBL/GenBank/DDBJ databases">
        <authorList>
            <consortium name="GenomeTrakr: Next Generation Sequencing Network for Food Pathogen Tracability"/>
        </authorList>
    </citation>
    <scope>NUCLEOTIDE SEQUENCE</scope>
    <source>
        <strain evidence="6">CFSAN085152</strain>
    </source>
</reference>
<evidence type="ECO:0000256" key="1">
    <source>
        <dbReference type="ARBA" id="ARBA00004141"/>
    </source>
</evidence>
<evidence type="ECO:0000256" key="5">
    <source>
        <dbReference type="SAM" id="Phobius"/>
    </source>
</evidence>
<dbReference type="Pfam" id="PF25129">
    <property type="entry name" value="Pyr4-TMTC"/>
    <property type="match status" value="1"/>
</dbReference>
<sequence>MMTLFLTLLSGIAWTIVYIELIRNGIKYKTYAMPLFALSLNFAWEVIYSVNDLVINSNSVGVQGLVNLIWACFDLIIVYTYFKYGKKYFPENAKKYFIPFSILVFITGFAIQFAFYFSFASIPAAQYSAFMQNVAMSILFVAMLFQRQNTNGQTLLMAFAKWIGTLAPAILMGVLQEINIYIIICGFICSIFDIIYITFLKKRKSTENKLVKNGGIL</sequence>
<evidence type="ECO:0000256" key="2">
    <source>
        <dbReference type="ARBA" id="ARBA00022692"/>
    </source>
</evidence>
<dbReference type="PANTHER" id="PTHR42038">
    <property type="match status" value="1"/>
</dbReference>
<name>A0A5M3EJT2_LISMN</name>
<organism evidence="6">
    <name type="scientific">Listeria monocytogenes</name>
    <dbReference type="NCBI Taxonomy" id="1639"/>
    <lineage>
        <taxon>Bacteria</taxon>
        <taxon>Bacillati</taxon>
        <taxon>Bacillota</taxon>
        <taxon>Bacilli</taxon>
        <taxon>Bacillales</taxon>
        <taxon>Listeriaceae</taxon>
        <taxon>Listeria</taxon>
    </lineage>
</organism>
<proteinExistence type="predicted"/>
<evidence type="ECO:0000256" key="4">
    <source>
        <dbReference type="ARBA" id="ARBA00023136"/>
    </source>
</evidence>
<evidence type="ECO:0000256" key="3">
    <source>
        <dbReference type="ARBA" id="ARBA00022989"/>
    </source>
</evidence>
<feature type="transmembrane region" description="Helical" evidence="5">
    <location>
        <begin position="31"/>
        <end position="50"/>
    </location>
</feature>
<protein>
    <submittedName>
        <fullName evidence="6">Uncharacterized protein</fullName>
    </submittedName>
</protein>
<keyword evidence="4 5" id="KW-0472">Membrane</keyword>
<dbReference type="AlphaFoldDB" id="A0A5M3EJT2"/>
<evidence type="ECO:0000313" key="6">
    <source>
        <dbReference type="EMBL" id="EDH0938080.1"/>
    </source>
</evidence>
<gene>
    <name evidence="6" type="ORF">GCV89_08725</name>
</gene>
<dbReference type="GO" id="GO:0016829">
    <property type="term" value="F:lyase activity"/>
    <property type="evidence" value="ECO:0007669"/>
    <property type="project" value="InterPro"/>
</dbReference>
<comment type="caution">
    <text evidence="6">The sequence shown here is derived from an EMBL/GenBank/DDBJ whole genome shotgun (WGS) entry which is preliminary data.</text>
</comment>